<evidence type="ECO:0000313" key="2">
    <source>
        <dbReference type="EMBL" id="SCM78747.1"/>
    </source>
</evidence>
<dbReference type="PANTHER" id="PTHR42895">
    <property type="entry name" value="IRON-SULFUR CLUSTER-BINDING PROTEIN-RELATED"/>
    <property type="match status" value="1"/>
</dbReference>
<dbReference type="EMBL" id="FMJE01000002">
    <property type="protein sequence ID" value="SCM78747.1"/>
    <property type="molecule type" value="Genomic_DNA"/>
</dbReference>
<gene>
    <name evidence="2" type="ORF">KL86SPO_20219</name>
</gene>
<dbReference type="InterPro" id="IPR052911">
    <property type="entry name" value="Corrinoid_activation_enz"/>
</dbReference>
<dbReference type="Gene3D" id="3.30.420.480">
    <property type="entry name" value="Domain of unknown function (DUF4445)"/>
    <property type="match status" value="1"/>
</dbReference>
<dbReference type="InterPro" id="IPR040506">
    <property type="entry name" value="RACo_linker"/>
</dbReference>
<dbReference type="InterPro" id="IPR012437">
    <property type="entry name" value="DUF1638"/>
</dbReference>
<dbReference type="InterPro" id="IPR042259">
    <property type="entry name" value="Raco-like_middle_sf"/>
</dbReference>
<dbReference type="CDD" id="cd00207">
    <property type="entry name" value="fer2"/>
    <property type="match status" value="1"/>
</dbReference>
<reference evidence="2" key="1">
    <citation type="submission" date="2016-08" db="EMBL/GenBank/DDBJ databases">
        <authorList>
            <person name="Seilhamer J.J."/>
        </authorList>
    </citation>
    <scope>NUCLEOTIDE SEQUENCE</scope>
    <source>
        <strain evidence="2">86</strain>
    </source>
</reference>
<dbReference type="InterPro" id="IPR012675">
    <property type="entry name" value="Beta-grasp_dom_sf"/>
</dbReference>
<organism evidence="2">
    <name type="scientific">uncultured Sporomusa sp</name>
    <dbReference type="NCBI Taxonomy" id="307249"/>
    <lineage>
        <taxon>Bacteria</taxon>
        <taxon>Bacillati</taxon>
        <taxon>Bacillota</taxon>
        <taxon>Negativicutes</taxon>
        <taxon>Selenomonadales</taxon>
        <taxon>Sporomusaceae</taxon>
        <taxon>Sporomusa</taxon>
        <taxon>environmental samples</taxon>
    </lineage>
</organism>
<dbReference type="Pfam" id="PF07796">
    <property type="entry name" value="DUF1638"/>
    <property type="match status" value="1"/>
</dbReference>
<dbReference type="Pfam" id="PF14574">
    <property type="entry name" value="RACo_C_ter"/>
    <property type="match status" value="1"/>
</dbReference>
<dbReference type="GO" id="GO:0051536">
    <property type="term" value="F:iron-sulfur cluster binding"/>
    <property type="evidence" value="ECO:0007669"/>
    <property type="project" value="InterPro"/>
</dbReference>
<sequence>MRIKLLGCCATRNEVLKLGLAARMDCEFLDFSLHAFPEKLHQELQRRIDASQEYDLIILTYGRCSHATAGLVSAAVPLVLPKTHDCISLLLGSDRRRQTLSERNPAIYYFSQGWLDYGRDPYTEYLEYVDKYGEADAQYLIEALYGKYEQAVFIRTPCEEDELAQYRQKVEKIAGFFSWTISEEAGDLALLAAVVTGKRLPEIVRVPPGTPIVLEEENGMLIKVNSESLVVTEGENLMSALLRGNYPVTNICNGRGTCGKCKVRIISAAPEPSVVEYEKLSAGELATGIRLACQVEPRPGMALVCGDSGTVDRKAGLLYAPEQADSEYCGLRQVQAELDRPTLEDERGDRERLLAKLQENGLPANLTIGLTQLKTLSSILRQEKFAVTAVLWDQHILAVLPGKEKVPVYGVAIDIGTTNIAVALYDLESGKRVQLAAAENGQTRYGADVISRIDFANKGVGNRVLLQEAVAGTINRLVEDVCKAAGIDSSQIYKATVVGNTTMHHLFLGLDVSYLALSPFVSVCNTALEVNAGEVGLALQPQAQVVLFPNVGGFVGGDTLGAVLGSEELLAKGRHLLIDIGTNCELYLQDGANMWACSTAAGPAFEGAGINYGMRAQPGAIERVLIDEQGVTLSVIGGGTATGICGSGLIEAVQQMARAGIISRSGMISNPNDPAVQDQLAPELISRIRDGEQKREFVLAYGPDGNDVVLTQRDISQLQLAKGAVCAGIRTLLDISGLSIDDLDSIVLAGTFATHLNLASTVDIGLIPELSLHKLKTAGNAAHAGAVKALLDQRTFAGLQQQAGHIRHVELGGSATFSNYFMESMYIEPCKL</sequence>
<dbReference type="RefSeq" id="WP_288183235.1">
    <property type="nucleotide sequence ID" value="NZ_LT608335.1"/>
</dbReference>
<name>A0A212LMK4_9FIRM</name>
<protein>
    <submittedName>
        <fullName evidence="2">2Fe-2S iron-sulfur cluster binding domain containing protein (Modular protein)</fullName>
    </submittedName>
</protein>
<dbReference type="Pfam" id="PF17650">
    <property type="entry name" value="RACo_linker"/>
    <property type="match status" value="1"/>
</dbReference>
<dbReference type="InterPro" id="IPR043129">
    <property type="entry name" value="ATPase_NBD"/>
</dbReference>
<dbReference type="InterPro" id="IPR001041">
    <property type="entry name" value="2Fe-2S_ferredoxin-type"/>
</dbReference>
<evidence type="ECO:0000259" key="1">
    <source>
        <dbReference type="PROSITE" id="PS51085"/>
    </source>
</evidence>
<dbReference type="Gene3D" id="3.10.20.880">
    <property type="match status" value="1"/>
</dbReference>
<accession>A0A212LMK4</accession>
<dbReference type="SUPFAM" id="SSF54292">
    <property type="entry name" value="2Fe-2S ferredoxin-like"/>
    <property type="match status" value="1"/>
</dbReference>
<dbReference type="SUPFAM" id="SSF53067">
    <property type="entry name" value="Actin-like ATPase domain"/>
    <property type="match status" value="1"/>
</dbReference>
<dbReference type="PANTHER" id="PTHR42895:SF2">
    <property type="entry name" value="IRON-SULFUR CLUSTER PROTEIN"/>
    <property type="match status" value="1"/>
</dbReference>
<dbReference type="PROSITE" id="PS51085">
    <property type="entry name" value="2FE2S_FER_2"/>
    <property type="match status" value="1"/>
</dbReference>
<dbReference type="InterPro" id="IPR027980">
    <property type="entry name" value="RACo_C"/>
</dbReference>
<dbReference type="AlphaFoldDB" id="A0A212LMK4"/>
<proteinExistence type="predicted"/>
<feature type="domain" description="2Fe-2S ferredoxin-type" evidence="1">
    <location>
        <begin position="210"/>
        <end position="309"/>
    </location>
</feature>
<dbReference type="Gene3D" id="3.10.20.30">
    <property type="match status" value="1"/>
</dbReference>
<dbReference type="Pfam" id="PF17651">
    <property type="entry name" value="Raco_middle"/>
    <property type="match status" value="1"/>
</dbReference>
<dbReference type="InterPro" id="IPR041414">
    <property type="entry name" value="Raco-like_middle"/>
</dbReference>
<dbReference type="InterPro" id="IPR036010">
    <property type="entry name" value="2Fe-2S_ferredoxin-like_sf"/>
</dbReference>
<dbReference type="Pfam" id="PF00111">
    <property type="entry name" value="Fer2"/>
    <property type="match status" value="1"/>
</dbReference>